<dbReference type="CDD" id="cd14844">
    <property type="entry name" value="Zn-DD-carboxypeptidase_like"/>
    <property type="match status" value="1"/>
</dbReference>
<dbReference type="PANTHER" id="PTHR37425:SF1">
    <property type="entry name" value="OUTER MEMBRANE PROTEIN"/>
    <property type="match status" value="1"/>
</dbReference>
<evidence type="ECO:0000256" key="3">
    <source>
        <dbReference type="ARBA" id="ARBA00022670"/>
    </source>
</evidence>
<evidence type="ECO:0000256" key="5">
    <source>
        <dbReference type="ARBA" id="ARBA00022729"/>
    </source>
</evidence>
<comment type="pathway">
    <text evidence="2">Cell wall biogenesis; cell wall polysaccharide biosynthesis.</text>
</comment>
<dbReference type="GO" id="GO:0071555">
    <property type="term" value="P:cell wall organization"/>
    <property type="evidence" value="ECO:0007669"/>
    <property type="project" value="UniProtKB-KW"/>
</dbReference>
<feature type="compositionally biased region" description="Low complexity" evidence="12">
    <location>
        <begin position="353"/>
        <end position="368"/>
    </location>
</feature>
<dbReference type="Pfam" id="PF05951">
    <property type="entry name" value="Peptidase_M15_2"/>
    <property type="match status" value="1"/>
</dbReference>
<evidence type="ECO:0000256" key="10">
    <source>
        <dbReference type="ARBA" id="ARBA00093448"/>
    </source>
</evidence>
<evidence type="ECO:0000256" key="8">
    <source>
        <dbReference type="ARBA" id="ARBA00023049"/>
    </source>
</evidence>
<dbReference type="InterPro" id="IPR009045">
    <property type="entry name" value="Zn_M74/Hedgehog-like"/>
</dbReference>
<dbReference type="EMBL" id="SRLB01000007">
    <property type="protein sequence ID" value="TGD99848.1"/>
    <property type="molecule type" value="Genomic_DNA"/>
</dbReference>
<dbReference type="GO" id="GO:0008237">
    <property type="term" value="F:metallopeptidase activity"/>
    <property type="evidence" value="ECO:0007669"/>
    <property type="project" value="UniProtKB-KW"/>
</dbReference>
<feature type="compositionally biased region" description="Pro residues" evidence="12">
    <location>
        <begin position="335"/>
        <end position="352"/>
    </location>
</feature>
<keyword evidence="4" id="KW-0479">Metal-binding</keyword>
<evidence type="ECO:0000256" key="11">
    <source>
        <dbReference type="ARBA" id="ARBA00093666"/>
    </source>
</evidence>
<evidence type="ECO:0000256" key="2">
    <source>
        <dbReference type="ARBA" id="ARBA00004776"/>
    </source>
</evidence>
<evidence type="ECO:0000256" key="1">
    <source>
        <dbReference type="ARBA" id="ARBA00001947"/>
    </source>
</evidence>
<dbReference type="Gene3D" id="3.30.1380.10">
    <property type="match status" value="1"/>
</dbReference>
<dbReference type="OrthoDB" id="9782994at2"/>
<feature type="region of interest" description="Disordered" evidence="12">
    <location>
        <begin position="335"/>
        <end position="376"/>
    </location>
</feature>
<comment type="cofactor">
    <cofactor evidence="1">
        <name>Zn(2+)</name>
        <dbReference type="ChEBI" id="CHEBI:29105"/>
    </cofactor>
</comment>
<evidence type="ECO:0000256" key="7">
    <source>
        <dbReference type="ARBA" id="ARBA00022833"/>
    </source>
</evidence>
<feature type="region of interest" description="Disordered" evidence="12">
    <location>
        <begin position="508"/>
        <end position="529"/>
    </location>
</feature>
<keyword evidence="3" id="KW-0645">Protease</keyword>
<name>A0A4Z0NSC3_9HYPH</name>
<dbReference type="SUPFAM" id="SSF55166">
    <property type="entry name" value="Hedgehog/DD-peptidase"/>
    <property type="match status" value="1"/>
</dbReference>
<comment type="similarity">
    <text evidence="10">Belongs to the peptidase M15 family.</text>
</comment>
<feature type="compositionally biased region" description="Low complexity" evidence="12">
    <location>
        <begin position="440"/>
        <end position="454"/>
    </location>
</feature>
<dbReference type="PANTHER" id="PTHR37425">
    <property type="match status" value="1"/>
</dbReference>
<keyword evidence="7" id="KW-0862">Zinc</keyword>
<dbReference type="Proteomes" id="UP000297535">
    <property type="component" value="Unassembled WGS sequence"/>
</dbReference>
<evidence type="ECO:0000313" key="13">
    <source>
        <dbReference type="EMBL" id="TGD99848.1"/>
    </source>
</evidence>
<keyword evidence="14" id="KW-1185">Reference proteome</keyword>
<evidence type="ECO:0000256" key="6">
    <source>
        <dbReference type="ARBA" id="ARBA00022801"/>
    </source>
</evidence>
<keyword evidence="6" id="KW-0378">Hydrolase</keyword>
<comment type="caution">
    <text evidence="13">The sequence shown here is derived from an EMBL/GenBank/DDBJ whole genome shotgun (WGS) entry which is preliminary data.</text>
</comment>
<gene>
    <name evidence="13" type="ORF">EU555_11865</name>
</gene>
<feature type="region of interest" description="Disordered" evidence="12">
    <location>
        <begin position="430"/>
        <end position="454"/>
    </location>
</feature>
<sequence length="529" mass="54333">MVRALKRAGRGAADPAQDSCSSGSRSCRRGALALLACVTAVLGSTSGTQDAVANGDTRTIAIFHEHTKESAAITFKRDGRYDRAALEQLNWLLRDWRIDEPTKMDPRLFDVVWEAHRAVGSQDAVHVVSAYRSPQTNAALRRRSRAVAEHSQHMLGKAMDFYLADVSIDRIRAIGMQMQRGGVGWYPQANSPFVHLDVGSVRSWPRMSYDQLARLFPDGRTVHLPADGRPMPGYEVAKAEILARGGSVMGVSQAIAAADEEDSPNVVGQFFAMLFGAKPAAPPPAPVVLAGRAGRVRPVALASVPPEDAGTRTVLAYADAGPAVSPAALLPQAAPRPVPVRPAPEPAPPPEAAAPAAPVVPEASAVEPGTPAAPAKVATSLAPPPLPPRRPSEFAALAEALVAVPLPPVRPGSVQIASADADPAVLGAMLQPRPKPAAPSPAGTPASAAGSAAAADPKAQLRALFTAAAAAPQAGSGAPVHVAQRASRGAPPAGLLAAPAGAVATRFQAGTAEDAPGAGRFSGPAVGRR</sequence>
<evidence type="ECO:0000256" key="4">
    <source>
        <dbReference type="ARBA" id="ARBA00022723"/>
    </source>
</evidence>
<keyword evidence="8" id="KW-0482">Metalloprotease</keyword>
<dbReference type="GO" id="GO:0006508">
    <property type="term" value="P:proteolysis"/>
    <property type="evidence" value="ECO:0007669"/>
    <property type="project" value="UniProtKB-KW"/>
</dbReference>
<evidence type="ECO:0000256" key="12">
    <source>
        <dbReference type="SAM" id="MobiDB-lite"/>
    </source>
</evidence>
<dbReference type="AlphaFoldDB" id="A0A4Z0NSC3"/>
<dbReference type="InterPro" id="IPR010275">
    <property type="entry name" value="MepK"/>
</dbReference>
<protein>
    <recommendedName>
        <fullName evidence="11">Murein endopeptidase K</fullName>
    </recommendedName>
</protein>
<organism evidence="13 14">
    <name type="scientific">Methylobacterium nonmethylotrophicum</name>
    <dbReference type="NCBI Taxonomy" id="1141884"/>
    <lineage>
        <taxon>Bacteria</taxon>
        <taxon>Pseudomonadati</taxon>
        <taxon>Pseudomonadota</taxon>
        <taxon>Alphaproteobacteria</taxon>
        <taxon>Hyphomicrobiales</taxon>
        <taxon>Methylobacteriaceae</taxon>
        <taxon>Methylobacterium</taxon>
    </lineage>
</organism>
<keyword evidence="5" id="KW-0732">Signal</keyword>
<dbReference type="GO" id="GO:0046872">
    <property type="term" value="F:metal ion binding"/>
    <property type="evidence" value="ECO:0007669"/>
    <property type="project" value="UniProtKB-KW"/>
</dbReference>
<keyword evidence="9" id="KW-0961">Cell wall biogenesis/degradation</keyword>
<proteinExistence type="inferred from homology"/>
<reference evidence="13 14" key="1">
    <citation type="submission" date="2019-04" db="EMBL/GenBank/DDBJ databases">
        <authorList>
            <person name="Feng G."/>
            <person name="Zhu H."/>
        </authorList>
    </citation>
    <scope>NUCLEOTIDE SEQUENCE [LARGE SCALE GENOMIC DNA]</scope>
    <source>
        <strain evidence="13 14">6HR-1</strain>
    </source>
</reference>
<accession>A0A4Z0NSC3</accession>
<evidence type="ECO:0000313" key="14">
    <source>
        <dbReference type="Proteomes" id="UP000297535"/>
    </source>
</evidence>
<evidence type="ECO:0000256" key="9">
    <source>
        <dbReference type="ARBA" id="ARBA00023316"/>
    </source>
</evidence>